<accession>A0A914PJY6</accession>
<dbReference type="WBParaSite" id="PDA_v2.g16099.t1">
    <property type="protein sequence ID" value="PDA_v2.g16099.t1"/>
    <property type="gene ID" value="PDA_v2.g16099"/>
</dbReference>
<evidence type="ECO:0000256" key="1">
    <source>
        <dbReference type="SAM" id="MobiDB-lite"/>
    </source>
</evidence>
<dbReference type="Proteomes" id="UP000887578">
    <property type="component" value="Unplaced"/>
</dbReference>
<dbReference type="AlphaFoldDB" id="A0A914PJY6"/>
<organism evidence="2 3">
    <name type="scientific">Panagrolaimus davidi</name>
    <dbReference type="NCBI Taxonomy" id="227884"/>
    <lineage>
        <taxon>Eukaryota</taxon>
        <taxon>Metazoa</taxon>
        <taxon>Ecdysozoa</taxon>
        <taxon>Nematoda</taxon>
        <taxon>Chromadorea</taxon>
        <taxon>Rhabditida</taxon>
        <taxon>Tylenchina</taxon>
        <taxon>Panagrolaimomorpha</taxon>
        <taxon>Panagrolaimoidea</taxon>
        <taxon>Panagrolaimidae</taxon>
        <taxon>Panagrolaimus</taxon>
    </lineage>
</organism>
<protein>
    <submittedName>
        <fullName evidence="3">Uncharacterized protein</fullName>
    </submittedName>
</protein>
<feature type="region of interest" description="Disordered" evidence="1">
    <location>
        <begin position="1"/>
        <end position="98"/>
    </location>
</feature>
<evidence type="ECO:0000313" key="2">
    <source>
        <dbReference type="Proteomes" id="UP000887578"/>
    </source>
</evidence>
<keyword evidence="2" id="KW-1185">Reference proteome</keyword>
<evidence type="ECO:0000313" key="3">
    <source>
        <dbReference type="WBParaSite" id="PDA_v2.g16099.t1"/>
    </source>
</evidence>
<proteinExistence type="predicted"/>
<feature type="compositionally biased region" description="Basic and acidic residues" evidence="1">
    <location>
        <begin position="12"/>
        <end position="52"/>
    </location>
</feature>
<feature type="compositionally biased region" description="Basic and acidic residues" evidence="1">
    <location>
        <begin position="59"/>
        <end position="88"/>
    </location>
</feature>
<name>A0A914PJY6_9BILA</name>
<reference evidence="3" key="1">
    <citation type="submission" date="2022-11" db="UniProtKB">
        <authorList>
            <consortium name="WormBaseParasite"/>
        </authorList>
    </citation>
    <scope>IDENTIFICATION</scope>
</reference>
<sequence length="98" mass="11532">MEGLAPATNVGKFEDCEKKEHKNQKFEKQKDELNSKEYRSLHQNMDKYMENEQKEEDSESSKIQEKQNRHDPVKQDSGDFTEDKKPKTIVDAATRQPM</sequence>